<feature type="coiled-coil region" evidence="9">
    <location>
        <begin position="172"/>
        <end position="215"/>
    </location>
</feature>
<dbReference type="EMBL" id="CP045875">
    <property type="protein sequence ID" value="QGG48295.1"/>
    <property type="molecule type" value="Genomic_DNA"/>
</dbReference>
<evidence type="ECO:0000256" key="8">
    <source>
        <dbReference type="ARBA" id="ARBA00023012"/>
    </source>
</evidence>
<evidence type="ECO:0000256" key="1">
    <source>
        <dbReference type="ARBA" id="ARBA00000085"/>
    </source>
</evidence>
<dbReference type="Gene3D" id="3.30.565.10">
    <property type="entry name" value="Histidine kinase-like ATPase, C-terminal domain"/>
    <property type="match status" value="1"/>
</dbReference>
<evidence type="ECO:0000256" key="5">
    <source>
        <dbReference type="ARBA" id="ARBA00022741"/>
    </source>
</evidence>
<evidence type="ECO:0000259" key="12">
    <source>
        <dbReference type="PROSITE" id="PS50113"/>
    </source>
</evidence>
<protein>
    <recommendedName>
        <fullName evidence="2">histidine kinase</fullName>
        <ecNumber evidence="2">2.7.13.3</ecNumber>
    </recommendedName>
</protein>
<dbReference type="KEGG" id="hcv:FTV88_2197"/>
<dbReference type="OrthoDB" id="9784397at2"/>
<dbReference type="RefSeq" id="WP_153725515.1">
    <property type="nucleotide sequence ID" value="NZ_CP045875.1"/>
</dbReference>
<dbReference type="PRINTS" id="PR00344">
    <property type="entry name" value="BCTRLSENSOR"/>
</dbReference>
<accession>A0A5Q2N6X5</accession>
<keyword evidence="8" id="KW-0902">Two-component regulatory system</keyword>
<keyword evidence="3" id="KW-0597">Phosphoprotein</keyword>
<dbReference type="InterPro" id="IPR003594">
    <property type="entry name" value="HATPase_dom"/>
</dbReference>
<dbReference type="PROSITE" id="PS50113">
    <property type="entry name" value="PAC"/>
    <property type="match status" value="1"/>
</dbReference>
<dbReference type="SUPFAM" id="SSF55785">
    <property type="entry name" value="PYP-like sensor domain (PAS domain)"/>
    <property type="match status" value="1"/>
</dbReference>
<dbReference type="InterPro" id="IPR000014">
    <property type="entry name" value="PAS"/>
</dbReference>
<dbReference type="Pfam" id="PF02518">
    <property type="entry name" value="HATPase_c"/>
    <property type="match status" value="1"/>
</dbReference>
<dbReference type="AlphaFoldDB" id="A0A5Q2N6X5"/>
<keyword evidence="5" id="KW-0547">Nucleotide-binding</keyword>
<keyword evidence="6" id="KW-0418">Kinase</keyword>
<dbReference type="Proteomes" id="UP000366051">
    <property type="component" value="Chromosome"/>
</dbReference>
<proteinExistence type="predicted"/>
<keyword evidence="9" id="KW-0175">Coiled coil</keyword>
<evidence type="ECO:0000256" key="9">
    <source>
        <dbReference type="SAM" id="Coils"/>
    </source>
</evidence>
<keyword evidence="14" id="KW-1185">Reference proteome</keyword>
<dbReference type="CDD" id="cd00130">
    <property type="entry name" value="PAS"/>
    <property type="match status" value="1"/>
</dbReference>
<dbReference type="InterPro" id="IPR001610">
    <property type="entry name" value="PAC"/>
</dbReference>
<dbReference type="InterPro" id="IPR000700">
    <property type="entry name" value="PAS-assoc_C"/>
</dbReference>
<dbReference type="EC" id="2.7.13.3" evidence="2"/>
<dbReference type="CDD" id="cd00082">
    <property type="entry name" value="HisKA"/>
    <property type="match status" value="1"/>
</dbReference>
<organism evidence="13 14">
    <name type="scientific">Heliorestis convoluta</name>
    <dbReference type="NCBI Taxonomy" id="356322"/>
    <lineage>
        <taxon>Bacteria</taxon>
        <taxon>Bacillati</taxon>
        <taxon>Bacillota</taxon>
        <taxon>Clostridia</taxon>
        <taxon>Eubacteriales</taxon>
        <taxon>Heliobacteriaceae</taxon>
        <taxon>Heliorestis</taxon>
    </lineage>
</organism>
<sequence>MMNEKDTMKQIYILYELALSIGQSLDLHRNCDLFLQRFLALKNLDYAALWVKDEYIIDKKDGKAHLVYANPTCYPLHEHISYEHPLFQRLRHNSFDLVTSDEEGFQELIDERGIHKGTYILFSLDSIGVLKFYSTAVDPTLITEMERKQFEQVMQKFRISLLGCLAYNRSLVELKEREIIEAELEKRVQERTLELRRANEEMQQEVQERKKVEALLASDKSLLAVTLLSIGDAVISTDSVGRIRMINRAAKDILGQEQTVIEGKYLDEILYAETEKGQRYDPLLQYFLKGSQEYYDRPWPFILFEKDGTRRILSGSASPIQGTHGDLQGYVLVFRDITEQKRNESQLALSQKLESIGQLASGIAHEINTPMQYVGDNTSFLQEAFQDMSRLLEDMLEIIATVACRVPENGKCDSLHGKARKALQESEEIDLPYLLTEIPQAVEQSLQGIEHVSKIVLSLKRFAHPGVKKKGMADINQALAGTVEISRNEWKYVADMDLRLHPSLPHVYCAIDEINQVFLNILINATHAIGERIKKDLCQKGRITIETRQVGSNVEVLISDTGGGIDEKIVHRIFDPFFTTKDVGKGTGQGLTIAHNIVVNKHKGTISVDVTEGWGTTFIVSLPMDPEEKSIKE</sequence>
<dbReference type="PROSITE" id="PS50112">
    <property type="entry name" value="PAS"/>
    <property type="match status" value="1"/>
</dbReference>
<dbReference type="PROSITE" id="PS50109">
    <property type="entry name" value="HIS_KIN"/>
    <property type="match status" value="1"/>
</dbReference>
<dbReference type="GO" id="GO:0005524">
    <property type="term" value="F:ATP binding"/>
    <property type="evidence" value="ECO:0007669"/>
    <property type="project" value="UniProtKB-KW"/>
</dbReference>
<comment type="catalytic activity">
    <reaction evidence="1">
        <text>ATP + protein L-histidine = ADP + protein N-phospho-L-histidine.</text>
        <dbReference type="EC" id="2.7.13.3"/>
    </reaction>
</comment>
<feature type="domain" description="Histidine kinase" evidence="10">
    <location>
        <begin position="362"/>
        <end position="626"/>
    </location>
</feature>
<feature type="domain" description="PAC" evidence="12">
    <location>
        <begin position="297"/>
        <end position="349"/>
    </location>
</feature>
<dbReference type="GO" id="GO:0000155">
    <property type="term" value="F:phosphorelay sensor kinase activity"/>
    <property type="evidence" value="ECO:0007669"/>
    <property type="project" value="InterPro"/>
</dbReference>
<evidence type="ECO:0000256" key="2">
    <source>
        <dbReference type="ARBA" id="ARBA00012438"/>
    </source>
</evidence>
<name>A0A5Q2N6X5_9FIRM</name>
<dbReference type="SUPFAM" id="SSF55874">
    <property type="entry name" value="ATPase domain of HSP90 chaperone/DNA topoisomerase II/histidine kinase"/>
    <property type="match status" value="1"/>
</dbReference>
<dbReference type="InterPro" id="IPR005467">
    <property type="entry name" value="His_kinase_dom"/>
</dbReference>
<dbReference type="InterPro" id="IPR036890">
    <property type="entry name" value="HATPase_C_sf"/>
</dbReference>
<reference evidence="14" key="1">
    <citation type="submission" date="2019-11" db="EMBL/GenBank/DDBJ databases">
        <title>Genome sequence of Heliorestis convoluta strain HH, an alkaliphilic and minimalistic phototrophic bacterium from a soda lake in Egypt.</title>
        <authorList>
            <person name="Dewey E.D."/>
            <person name="Stokes L.M."/>
            <person name="Burchell B.M."/>
            <person name="Shaffer K.N."/>
            <person name="Huntington A.M."/>
            <person name="Baker J.M."/>
            <person name="Nadendla S."/>
            <person name="Giglio M.G."/>
            <person name="Touchman J.W."/>
            <person name="Blankenship R.E."/>
            <person name="Madigan M.T."/>
            <person name="Sattley W.M."/>
        </authorList>
    </citation>
    <scope>NUCLEOTIDE SEQUENCE [LARGE SCALE GENOMIC DNA]</scope>
    <source>
        <strain evidence="14">HH</strain>
    </source>
</reference>
<evidence type="ECO:0000313" key="13">
    <source>
        <dbReference type="EMBL" id="QGG48295.1"/>
    </source>
</evidence>
<dbReference type="SMART" id="SM00091">
    <property type="entry name" value="PAS"/>
    <property type="match status" value="1"/>
</dbReference>
<evidence type="ECO:0000256" key="3">
    <source>
        <dbReference type="ARBA" id="ARBA00022553"/>
    </source>
</evidence>
<dbReference type="Gene3D" id="1.10.287.130">
    <property type="match status" value="1"/>
</dbReference>
<keyword evidence="4" id="KW-0808">Transferase</keyword>
<dbReference type="PANTHER" id="PTHR43065">
    <property type="entry name" value="SENSOR HISTIDINE KINASE"/>
    <property type="match status" value="1"/>
</dbReference>
<evidence type="ECO:0000313" key="14">
    <source>
        <dbReference type="Proteomes" id="UP000366051"/>
    </source>
</evidence>
<dbReference type="InterPro" id="IPR035965">
    <property type="entry name" value="PAS-like_dom_sf"/>
</dbReference>
<dbReference type="InterPro" id="IPR004358">
    <property type="entry name" value="Sig_transdc_His_kin-like_C"/>
</dbReference>
<dbReference type="InterPro" id="IPR036097">
    <property type="entry name" value="HisK_dim/P_sf"/>
</dbReference>
<feature type="domain" description="PAS" evidence="11">
    <location>
        <begin position="219"/>
        <end position="291"/>
    </location>
</feature>
<dbReference type="PANTHER" id="PTHR43065:SF46">
    <property type="entry name" value="C4-DICARBOXYLATE TRANSPORT SENSOR PROTEIN DCTB"/>
    <property type="match status" value="1"/>
</dbReference>
<dbReference type="InterPro" id="IPR003661">
    <property type="entry name" value="HisK_dim/P_dom"/>
</dbReference>
<evidence type="ECO:0000259" key="10">
    <source>
        <dbReference type="PROSITE" id="PS50109"/>
    </source>
</evidence>
<evidence type="ECO:0000256" key="7">
    <source>
        <dbReference type="ARBA" id="ARBA00022840"/>
    </source>
</evidence>
<evidence type="ECO:0000256" key="4">
    <source>
        <dbReference type="ARBA" id="ARBA00022679"/>
    </source>
</evidence>
<dbReference type="InterPro" id="IPR013656">
    <property type="entry name" value="PAS_4"/>
</dbReference>
<dbReference type="NCBIfam" id="TIGR00229">
    <property type="entry name" value="sensory_box"/>
    <property type="match status" value="1"/>
</dbReference>
<keyword evidence="7" id="KW-0067">ATP-binding</keyword>
<dbReference type="Gene3D" id="3.30.450.20">
    <property type="entry name" value="PAS domain"/>
    <property type="match status" value="1"/>
</dbReference>
<dbReference type="Pfam" id="PF08448">
    <property type="entry name" value="PAS_4"/>
    <property type="match status" value="1"/>
</dbReference>
<evidence type="ECO:0000256" key="6">
    <source>
        <dbReference type="ARBA" id="ARBA00022777"/>
    </source>
</evidence>
<dbReference type="SMART" id="SM00086">
    <property type="entry name" value="PAC"/>
    <property type="match status" value="1"/>
</dbReference>
<dbReference type="SMART" id="SM00387">
    <property type="entry name" value="HATPase_c"/>
    <property type="match status" value="1"/>
</dbReference>
<dbReference type="SUPFAM" id="SSF47384">
    <property type="entry name" value="Homodimeric domain of signal transducing histidine kinase"/>
    <property type="match status" value="1"/>
</dbReference>
<evidence type="ECO:0000259" key="11">
    <source>
        <dbReference type="PROSITE" id="PS50112"/>
    </source>
</evidence>
<gene>
    <name evidence="13" type="ORF">FTV88_2197</name>
</gene>